<comment type="caution">
    <text evidence="3">The sequence shown here is derived from an EMBL/GenBank/DDBJ whole genome shotgun (WGS) entry which is preliminary data.</text>
</comment>
<evidence type="ECO:0000259" key="1">
    <source>
        <dbReference type="Pfam" id="PF18431"/>
    </source>
</evidence>
<feature type="domain" description="Outer membrane channel protein CpnT-like N-terminal" evidence="2">
    <location>
        <begin position="11"/>
        <end position="146"/>
    </location>
</feature>
<evidence type="ECO:0000313" key="4">
    <source>
        <dbReference type="Proteomes" id="UP001458415"/>
    </source>
</evidence>
<dbReference type="CDD" id="cd20684">
    <property type="entry name" value="CdiA-CT_Yk_RNaseA-like"/>
    <property type="match status" value="1"/>
</dbReference>
<evidence type="ECO:0000259" key="2">
    <source>
        <dbReference type="Pfam" id="PF25547"/>
    </source>
</evidence>
<dbReference type="Pfam" id="PF18431">
    <property type="entry name" value="RNAse_A_bac"/>
    <property type="match status" value="1"/>
</dbReference>
<gene>
    <name evidence="3" type="ORF">ABT317_08295</name>
</gene>
<dbReference type="RefSeq" id="WP_086729068.1">
    <property type="nucleotide sequence ID" value="NZ_MUBM01000279.1"/>
</dbReference>
<accession>A0ABV1VYK9</accession>
<keyword evidence="4" id="KW-1185">Reference proteome</keyword>
<reference evidence="3 4" key="1">
    <citation type="submission" date="2024-06" db="EMBL/GenBank/DDBJ databases">
        <title>The Natural Products Discovery Center: Release of the First 8490 Sequenced Strains for Exploring Actinobacteria Biosynthetic Diversity.</title>
        <authorList>
            <person name="Kalkreuter E."/>
            <person name="Kautsar S.A."/>
            <person name="Yang D."/>
            <person name="Bader C.D."/>
            <person name="Teijaro C.N."/>
            <person name="Fluegel L."/>
            <person name="Davis C.M."/>
            <person name="Simpson J.R."/>
            <person name="Lauterbach L."/>
            <person name="Steele A.D."/>
            <person name="Gui C."/>
            <person name="Meng S."/>
            <person name="Li G."/>
            <person name="Viehrig K."/>
            <person name="Ye F."/>
            <person name="Su P."/>
            <person name="Kiefer A.F."/>
            <person name="Nichols A."/>
            <person name="Cepeda A.J."/>
            <person name="Yan W."/>
            <person name="Fan B."/>
            <person name="Jiang Y."/>
            <person name="Adhikari A."/>
            <person name="Zheng C.-J."/>
            <person name="Schuster L."/>
            <person name="Cowan T.M."/>
            <person name="Smanski M.J."/>
            <person name="Chevrette M.G."/>
            <person name="De Carvalho L.P.S."/>
            <person name="Shen B."/>
        </authorList>
    </citation>
    <scope>NUCLEOTIDE SEQUENCE [LARGE SCALE GENOMIC DNA]</scope>
    <source>
        <strain evidence="3 4">NPDC000634</strain>
    </source>
</reference>
<dbReference type="EMBL" id="JBEPCU010000086">
    <property type="protein sequence ID" value="MER6977021.1"/>
    <property type="molecule type" value="Genomic_DNA"/>
</dbReference>
<name>A0ABV1VYK9_9ACTN</name>
<dbReference type="InterPro" id="IPR041436">
    <property type="entry name" value="RNAse_A_bac"/>
</dbReference>
<organism evidence="3 4">
    <name type="scientific">Streptomyces carpinensis</name>
    <dbReference type="NCBI Taxonomy" id="66369"/>
    <lineage>
        <taxon>Bacteria</taxon>
        <taxon>Bacillati</taxon>
        <taxon>Actinomycetota</taxon>
        <taxon>Actinomycetes</taxon>
        <taxon>Kitasatosporales</taxon>
        <taxon>Streptomycetaceae</taxon>
        <taxon>Streptomyces</taxon>
    </lineage>
</organism>
<sequence>MSVADKARKIVQDLTGMWWPAADVDGLRDAAKAWRAFADDVDDVTAAANKAARSLIEHNKGEAIAAFDDPFWRRYYYEKHGWLKDLSDGARDMATALDAYADAVHAAKKKIEHELEIVGATLVGGTLLAVFTAGLSEGAAVAAAATVTELAAGLGVTVTAEVAAIAGTTLATAAIAGIESVTVDLAVAQPLSIALGEQKGLSLDEAREAGAYGALLGGAFGGGGAAVRAASRAGGWSELLGGVRLPGLSPEVALPGGVTASADDLGLLMKGDGEPNAWPRSKRKGAVKPKYRADLAGDEGKGTARSHSHTLEKHVEKTDRELRARLRAEKRITGSSSFVSPEAAQDLTDRAIIQRQHDVRRWLENTRKPELTFRVDFGDEVTGRSLSREDFIRGTGPHDVHQVFLLLRRDPDMPSGYRIHTSYPTS</sequence>
<dbReference type="Proteomes" id="UP001458415">
    <property type="component" value="Unassembled WGS sequence"/>
</dbReference>
<dbReference type="InterPro" id="IPR057746">
    <property type="entry name" value="CpnT-like_N"/>
</dbReference>
<proteinExistence type="predicted"/>
<feature type="domain" description="Bacterial CdiA-CT RNAse A" evidence="1">
    <location>
        <begin position="308"/>
        <end position="424"/>
    </location>
</feature>
<dbReference type="InterPro" id="IPR038332">
    <property type="entry name" value="PPE_sf"/>
</dbReference>
<evidence type="ECO:0000313" key="3">
    <source>
        <dbReference type="EMBL" id="MER6977021.1"/>
    </source>
</evidence>
<protein>
    <submittedName>
        <fullName evidence="3">RNase A-like domain-containing protein</fullName>
    </submittedName>
</protein>
<dbReference type="Gene3D" id="1.20.1260.20">
    <property type="entry name" value="PPE superfamily"/>
    <property type="match status" value="1"/>
</dbReference>
<dbReference type="Pfam" id="PF25547">
    <property type="entry name" value="WXG100_2"/>
    <property type="match status" value="1"/>
</dbReference>